<comment type="subcellular location">
    <subcellularLocation>
        <location evidence="1">Nucleus</location>
    </subcellularLocation>
</comment>
<reference evidence="12" key="2">
    <citation type="submission" date="2025-08" db="UniProtKB">
        <authorList>
            <consortium name="RefSeq"/>
        </authorList>
    </citation>
    <scope>IDENTIFICATION</scope>
    <source>
        <tissue evidence="12">Leaf</tissue>
    </source>
</reference>
<evidence type="ECO:0000256" key="5">
    <source>
        <dbReference type="ARBA" id="ARBA00023159"/>
    </source>
</evidence>
<accession>A0ABM3QUN1</accession>
<organism evidence="11 12">
    <name type="scientific">Spinacia oleracea</name>
    <name type="common">Spinach</name>
    <dbReference type="NCBI Taxonomy" id="3562"/>
    <lineage>
        <taxon>Eukaryota</taxon>
        <taxon>Viridiplantae</taxon>
        <taxon>Streptophyta</taxon>
        <taxon>Embryophyta</taxon>
        <taxon>Tracheophyta</taxon>
        <taxon>Spermatophyta</taxon>
        <taxon>Magnoliopsida</taxon>
        <taxon>eudicotyledons</taxon>
        <taxon>Gunneridae</taxon>
        <taxon>Pentapetalae</taxon>
        <taxon>Caryophyllales</taxon>
        <taxon>Chenopodiaceae</taxon>
        <taxon>Chenopodioideae</taxon>
        <taxon>Anserineae</taxon>
        <taxon>Spinacia</taxon>
    </lineage>
</organism>
<keyword evidence="2" id="KW-0805">Transcription regulation</keyword>
<evidence type="ECO:0000256" key="4">
    <source>
        <dbReference type="ARBA" id="ARBA00023125"/>
    </source>
</evidence>
<evidence type="ECO:0000256" key="2">
    <source>
        <dbReference type="ARBA" id="ARBA00023015"/>
    </source>
</evidence>
<dbReference type="SMART" id="SM00380">
    <property type="entry name" value="AP2"/>
    <property type="match status" value="1"/>
</dbReference>
<evidence type="ECO:0000256" key="1">
    <source>
        <dbReference type="ARBA" id="ARBA00004123"/>
    </source>
</evidence>
<dbReference type="PANTHER" id="PTHR31241">
    <property type="entry name" value="DEHYDRATION-RESPONSIVE ELEMENT-BINDING PROTEIN 2C"/>
    <property type="match status" value="1"/>
</dbReference>
<dbReference type="PROSITE" id="PS51032">
    <property type="entry name" value="AP2_ERF"/>
    <property type="match status" value="1"/>
</dbReference>
<comment type="similarity">
    <text evidence="8">Belongs to the AP2/ERF transcription factor family. ERF subfamily.</text>
</comment>
<dbReference type="RefSeq" id="XP_056687059.1">
    <property type="nucleotide sequence ID" value="XM_056831081.1"/>
</dbReference>
<protein>
    <submittedName>
        <fullName evidence="12">Dehydration-responsive element-binding protein 2E-like</fullName>
    </submittedName>
</protein>
<dbReference type="PRINTS" id="PR00367">
    <property type="entry name" value="ETHRSPELEMNT"/>
</dbReference>
<feature type="domain" description="AP2/ERF" evidence="10">
    <location>
        <begin position="73"/>
        <end position="144"/>
    </location>
</feature>
<dbReference type="InterPro" id="IPR001471">
    <property type="entry name" value="AP2/ERF_dom"/>
</dbReference>
<dbReference type="InterPro" id="IPR036955">
    <property type="entry name" value="AP2/ERF_dom_sf"/>
</dbReference>
<dbReference type="PANTHER" id="PTHR31241:SF62">
    <property type="entry name" value="DEHYDRATION-RESPONSIVE ELEMENT-BINDING PROTEIN 2D"/>
    <property type="match status" value="1"/>
</dbReference>
<dbReference type="Pfam" id="PF00847">
    <property type="entry name" value="AP2"/>
    <property type="match status" value="1"/>
</dbReference>
<keyword evidence="3" id="KW-0346">Stress response</keyword>
<evidence type="ECO:0000313" key="12">
    <source>
        <dbReference type="RefSeq" id="XP_056687059.1"/>
    </source>
</evidence>
<dbReference type="Proteomes" id="UP000813463">
    <property type="component" value="Chromosome 6"/>
</dbReference>
<keyword evidence="4" id="KW-0238">DNA-binding</keyword>
<evidence type="ECO:0000256" key="6">
    <source>
        <dbReference type="ARBA" id="ARBA00023163"/>
    </source>
</evidence>
<gene>
    <name evidence="12" type="primary">LOC110804768</name>
</gene>
<name>A0ABM3QUN1_SPIOL</name>
<evidence type="ECO:0000256" key="3">
    <source>
        <dbReference type="ARBA" id="ARBA00023016"/>
    </source>
</evidence>
<keyword evidence="7" id="KW-0539">Nucleus</keyword>
<keyword evidence="11" id="KW-1185">Reference proteome</keyword>
<reference evidence="11" key="1">
    <citation type="journal article" date="2021" name="Nat. Commun.">
        <title>Genomic analyses provide insights into spinach domestication and the genetic basis of agronomic traits.</title>
        <authorList>
            <person name="Cai X."/>
            <person name="Sun X."/>
            <person name="Xu C."/>
            <person name="Sun H."/>
            <person name="Wang X."/>
            <person name="Ge C."/>
            <person name="Zhang Z."/>
            <person name="Wang Q."/>
            <person name="Fei Z."/>
            <person name="Jiao C."/>
            <person name="Wang Q."/>
        </authorList>
    </citation>
    <scope>NUCLEOTIDE SEQUENCE [LARGE SCALE GENOMIC DNA]</scope>
    <source>
        <strain evidence="11">cv. Varoflay</strain>
    </source>
</reference>
<keyword evidence="6" id="KW-0804">Transcription</keyword>
<evidence type="ECO:0000259" key="10">
    <source>
        <dbReference type="PROSITE" id="PS51032"/>
    </source>
</evidence>
<dbReference type="Gene3D" id="3.30.730.10">
    <property type="entry name" value="AP2/ERF domain"/>
    <property type="match status" value="1"/>
</dbReference>
<evidence type="ECO:0000256" key="9">
    <source>
        <dbReference type="SAM" id="MobiDB-lite"/>
    </source>
</evidence>
<evidence type="ECO:0000256" key="7">
    <source>
        <dbReference type="ARBA" id="ARBA00023242"/>
    </source>
</evidence>
<evidence type="ECO:0000256" key="8">
    <source>
        <dbReference type="ARBA" id="ARBA00024343"/>
    </source>
</evidence>
<dbReference type="SUPFAM" id="SSF54171">
    <property type="entry name" value="DNA-binding domain"/>
    <property type="match status" value="1"/>
</dbReference>
<keyword evidence="5" id="KW-0010">Activator</keyword>
<evidence type="ECO:0000313" key="11">
    <source>
        <dbReference type="Proteomes" id="UP000813463"/>
    </source>
</evidence>
<proteinExistence type="inferred from homology"/>
<sequence length="295" mass="32533">MDSQLSERAYMNARRRRNGYNSVAEILAKWKIQNQQYGSTIEERKKNTQKGPARGSRKGCMPGKGGPENLGCTFRGVRQRTWGKWVAEIREPISSSATGYGNTTQSKRSRRLWLGTFSTAIEAALAYDEAAKVMYGPSAILNFPSQQNVEHEDQALCGSNMQSTTASESTEGSENYKGFNEELKSPCASQVVDVGGSKEEFGMGSVNSNGGSYLNLGFDYTHDWVMEPLDGFGGVNFGLKQEDDYEFDQNGLFYSDSSDSMANYKLQQPLSGPLGIDFITSSDFVRSNTNLDGLH</sequence>
<feature type="region of interest" description="Disordered" evidence="9">
    <location>
        <begin position="39"/>
        <end position="67"/>
    </location>
</feature>
<dbReference type="CDD" id="cd00018">
    <property type="entry name" value="AP2"/>
    <property type="match status" value="1"/>
</dbReference>
<dbReference type="GeneID" id="110804768"/>
<dbReference type="InterPro" id="IPR016177">
    <property type="entry name" value="DNA-bd_dom_sf"/>
</dbReference>